<feature type="compositionally biased region" description="Polar residues" evidence="7">
    <location>
        <begin position="773"/>
        <end position="784"/>
    </location>
</feature>
<evidence type="ECO:0000313" key="9">
    <source>
        <dbReference type="EMBL" id="KAG8184933.1"/>
    </source>
</evidence>
<organism evidence="9 10">
    <name type="scientific">Oedothorax gibbosus</name>
    <dbReference type="NCBI Taxonomy" id="931172"/>
    <lineage>
        <taxon>Eukaryota</taxon>
        <taxon>Metazoa</taxon>
        <taxon>Ecdysozoa</taxon>
        <taxon>Arthropoda</taxon>
        <taxon>Chelicerata</taxon>
        <taxon>Arachnida</taxon>
        <taxon>Araneae</taxon>
        <taxon>Araneomorphae</taxon>
        <taxon>Entelegynae</taxon>
        <taxon>Araneoidea</taxon>
        <taxon>Linyphiidae</taxon>
        <taxon>Erigoninae</taxon>
        <taxon>Oedothorax</taxon>
    </lineage>
</organism>
<dbReference type="GO" id="GO:0030286">
    <property type="term" value="C:dynein complex"/>
    <property type="evidence" value="ECO:0007669"/>
    <property type="project" value="UniProtKB-KW"/>
</dbReference>
<dbReference type="GO" id="GO:0005819">
    <property type="term" value="C:spindle"/>
    <property type="evidence" value="ECO:0007669"/>
    <property type="project" value="UniProtKB-SubCell"/>
</dbReference>
<accession>A0AAV6UMM0</accession>
<evidence type="ECO:0000256" key="6">
    <source>
        <dbReference type="ARBA" id="ARBA00023212"/>
    </source>
</evidence>
<evidence type="ECO:0000256" key="2">
    <source>
        <dbReference type="ARBA" id="ARBA00022490"/>
    </source>
</evidence>
<keyword evidence="6" id="KW-0206">Cytoskeleton</keyword>
<reference evidence="9 10" key="1">
    <citation type="journal article" date="2022" name="Nat. Ecol. Evol.">
        <title>A masculinizing supergene underlies an exaggerated male reproductive morph in a spider.</title>
        <authorList>
            <person name="Hendrickx F."/>
            <person name="De Corte Z."/>
            <person name="Sonet G."/>
            <person name="Van Belleghem S.M."/>
            <person name="Kostlbacher S."/>
            <person name="Vangestel C."/>
        </authorList>
    </citation>
    <scope>NUCLEOTIDE SEQUENCE [LARGE SCALE GENOMIC DNA]</scope>
    <source>
        <strain evidence="9">W744_W776</strain>
    </source>
</reference>
<dbReference type="PANTHER" id="PTHR18916">
    <property type="entry name" value="DYNACTIN 1-RELATED MICROTUBULE-BINDING"/>
    <property type="match status" value="1"/>
</dbReference>
<keyword evidence="5" id="KW-0175">Coiled coil</keyword>
<gene>
    <name evidence="9" type="ORF">JTE90_017786</name>
</gene>
<evidence type="ECO:0000256" key="4">
    <source>
        <dbReference type="ARBA" id="ARBA00023017"/>
    </source>
</evidence>
<protein>
    <recommendedName>
        <fullName evidence="8">CAP-Gly domain-containing protein</fullName>
    </recommendedName>
</protein>
<evidence type="ECO:0000256" key="1">
    <source>
        <dbReference type="ARBA" id="ARBA00004186"/>
    </source>
</evidence>
<name>A0AAV6UMM0_9ARAC</name>
<dbReference type="InterPro" id="IPR000938">
    <property type="entry name" value="CAP-Gly_domain"/>
</dbReference>
<dbReference type="PROSITE" id="PS50245">
    <property type="entry name" value="CAP_GLY_2"/>
    <property type="match status" value="1"/>
</dbReference>
<comment type="caution">
    <text evidence="9">The sequence shown here is derived from an EMBL/GenBank/DDBJ whole genome shotgun (WGS) entry which is preliminary data.</text>
</comment>
<dbReference type="GO" id="GO:0005874">
    <property type="term" value="C:microtubule"/>
    <property type="evidence" value="ECO:0007669"/>
    <property type="project" value="UniProtKB-KW"/>
</dbReference>
<dbReference type="InterPro" id="IPR036859">
    <property type="entry name" value="CAP-Gly_dom_sf"/>
</dbReference>
<dbReference type="AlphaFoldDB" id="A0AAV6UMM0"/>
<evidence type="ECO:0000259" key="8">
    <source>
        <dbReference type="PROSITE" id="PS50245"/>
    </source>
</evidence>
<proteinExistence type="predicted"/>
<sequence length="861" mass="95376">MLVSTLMHKDWYAWIGKRVSVNNDVGTLKYFGEIKAKSGFWCGIEFDEPIGVTDGTISGIQYFKCETNFGIFVPMHEVNRSTELTHCLDMKKPKVNVLHGAAIKKPKSQRSVGSLNRIFDKNRNKPGNSCDTNTKVENTQADIKNVNVRKRSKNSSHRVGTEESLGILSNLLEDDGSWDELATHEKEEDSVFSPPITKGLPDLKPQLYQTQFDKQVPFNIKCASTPKPSFKSVMNLGATIKLDDLQFDHSFHDEIEPIIAGSNATKSMDFDLTNFKQSEVLCSTSKLTLPILPKESPLLNKMPCIKNEELDGNGSFKNEDNVESRVSVNTCSLAQEVPKSTNTNVFNATYELIPEQLENCNAQSEQDTNEILVLHPTAVNSNKKSTGMVDLNATFVLCSNSPSPAKEADKTFVLDHSPAKPLEQSSSVESEINFEKKSLSVIFENTMNESLSVNNAVEHIDKVQAISNPNLVDDINSMNLKISSKMMDKFDNISNSSLKITDGKEIVSDLNSTFCITVENVKSKDNPVLNNVNKRCSLSSISAINNISTKQRKSDILDNKCIKHPQSINNQKTTFKIPAPYGATMKTKVIKNSTISISNKKDEVRDKIISEDTSKSSSNDNMKAKGIEATSRLTEPQKRIVNSYKSVNRQTQQKENEVHVTLKITDKNTQIVARRKSVGGVVTKVTSQISYGSNRKSIYENSNINLKEIKKFNAFNSNLTNAKNGVVNRRHTMVPAISSIGTQAKAGVAISKSDLSSNIRSDNIPMSLKDKSLQSSSNQDSFGNKNKHARDNLIKKPAEVERPKEDIPKDISSKLENKQNGKPIVSRRELLKPGTLSRLPIAAKSIKKPGFLATGAKPIKT</sequence>
<keyword evidence="3" id="KW-0493">Microtubule</keyword>
<comment type="subcellular location">
    <subcellularLocation>
        <location evidence="1">Cytoplasm</location>
        <location evidence="1">Cytoskeleton</location>
        <location evidence="1">Spindle</location>
    </subcellularLocation>
</comment>
<feature type="domain" description="CAP-Gly" evidence="8">
    <location>
        <begin position="32"/>
        <end position="74"/>
    </location>
</feature>
<dbReference type="Pfam" id="PF01302">
    <property type="entry name" value="CAP_GLY"/>
    <property type="match status" value="1"/>
</dbReference>
<evidence type="ECO:0000313" key="10">
    <source>
        <dbReference type="Proteomes" id="UP000827092"/>
    </source>
</evidence>
<keyword evidence="2" id="KW-0963">Cytoplasm</keyword>
<evidence type="ECO:0000256" key="3">
    <source>
        <dbReference type="ARBA" id="ARBA00022701"/>
    </source>
</evidence>
<dbReference type="Proteomes" id="UP000827092">
    <property type="component" value="Unassembled WGS sequence"/>
</dbReference>
<feature type="region of interest" description="Disordered" evidence="7">
    <location>
        <begin position="759"/>
        <end position="831"/>
    </location>
</feature>
<dbReference type="SMART" id="SM01052">
    <property type="entry name" value="CAP_GLY"/>
    <property type="match status" value="1"/>
</dbReference>
<dbReference type="Gene3D" id="2.30.30.190">
    <property type="entry name" value="CAP Gly-rich-like domain"/>
    <property type="match status" value="1"/>
</dbReference>
<evidence type="ECO:0000256" key="5">
    <source>
        <dbReference type="ARBA" id="ARBA00023054"/>
    </source>
</evidence>
<keyword evidence="10" id="KW-1185">Reference proteome</keyword>
<feature type="compositionally biased region" description="Basic and acidic residues" evidence="7">
    <location>
        <begin position="789"/>
        <end position="819"/>
    </location>
</feature>
<dbReference type="PANTHER" id="PTHR18916:SF6">
    <property type="entry name" value="DYNACTIN SUBUNIT 1"/>
    <property type="match status" value="1"/>
</dbReference>
<keyword evidence="4" id="KW-0243">Dynein</keyword>
<dbReference type="EMBL" id="JAFNEN010000354">
    <property type="protein sequence ID" value="KAG8184933.1"/>
    <property type="molecule type" value="Genomic_DNA"/>
</dbReference>
<evidence type="ECO:0000256" key="7">
    <source>
        <dbReference type="SAM" id="MobiDB-lite"/>
    </source>
</evidence>
<dbReference type="SUPFAM" id="SSF74924">
    <property type="entry name" value="Cap-Gly domain"/>
    <property type="match status" value="1"/>
</dbReference>